<feature type="domain" description="BURP" evidence="2">
    <location>
        <begin position="73"/>
        <end position="260"/>
    </location>
</feature>
<evidence type="ECO:0000259" key="2">
    <source>
        <dbReference type="PROSITE" id="PS51277"/>
    </source>
</evidence>
<dbReference type="Proteomes" id="UP000515211">
    <property type="component" value="Chromosome 3"/>
</dbReference>
<organism evidence="3 4">
    <name type="scientific">Arachis duranensis</name>
    <name type="common">Wild peanut</name>
    <dbReference type="NCBI Taxonomy" id="130453"/>
    <lineage>
        <taxon>Eukaryota</taxon>
        <taxon>Viridiplantae</taxon>
        <taxon>Streptophyta</taxon>
        <taxon>Embryophyta</taxon>
        <taxon>Tracheophyta</taxon>
        <taxon>Spermatophyta</taxon>
        <taxon>Magnoliopsida</taxon>
        <taxon>eudicotyledons</taxon>
        <taxon>Gunneridae</taxon>
        <taxon>Pentapetalae</taxon>
        <taxon>rosids</taxon>
        <taxon>fabids</taxon>
        <taxon>Fabales</taxon>
        <taxon>Fabaceae</taxon>
        <taxon>Papilionoideae</taxon>
        <taxon>50 kb inversion clade</taxon>
        <taxon>dalbergioids sensu lato</taxon>
        <taxon>Dalbergieae</taxon>
        <taxon>Pterocarpus clade</taxon>
        <taxon>Arachis</taxon>
    </lineage>
</organism>
<evidence type="ECO:0000313" key="4">
    <source>
        <dbReference type="RefSeq" id="XP_015953955.1"/>
    </source>
</evidence>
<dbReference type="PANTHER" id="PTHR31236:SF39">
    <property type="entry name" value="EMBRYONIC ABUNDANT-LIKE PROTEIN"/>
    <property type="match status" value="1"/>
</dbReference>
<dbReference type="OrthoDB" id="1333818at2759"/>
<feature type="chain" id="PRO_5028234564" description="BURP domain-containing protein" evidence="1">
    <location>
        <begin position="19"/>
        <end position="273"/>
    </location>
</feature>
<accession>A0A6P4CM63</accession>
<dbReference type="AlphaFoldDB" id="A0A6P4CM63"/>
<dbReference type="PANTHER" id="PTHR31236">
    <property type="entry name" value="BURP DOMAIN PROTEIN USPL1-LIKE"/>
    <property type="match status" value="1"/>
</dbReference>
<evidence type="ECO:0000313" key="3">
    <source>
        <dbReference type="Proteomes" id="UP000515211"/>
    </source>
</evidence>
<proteinExistence type="predicted"/>
<dbReference type="GeneID" id="107478329"/>
<dbReference type="SMART" id="SM01045">
    <property type="entry name" value="BURP"/>
    <property type="match status" value="1"/>
</dbReference>
<dbReference type="KEGG" id="adu:107478329"/>
<reference evidence="3" key="1">
    <citation type="journal article" date="2016" name="Nat. Genet.">
        <title>The genome sequences of Arachis duranensis and Arachis ipaensis, the diploid ancestors of cultivated peanut.</title>
        <authorList>
            <person name="Bertioli D.J."/>
            <person name="Cannon S.B."/>
            <person name="Froenicke L."/>
            <person name="Huang G."/>
            <person name="Farmer A.D."/>
            <person name="Cannon E.K."/>
            <person name="Liu X."/>
            <person name="Gao D."/>
            <person name="Clevenger J."/>
            <person name="Dash S."/>
            <person name="Ren L."/>
            <person name="Moretzsohn M.C."/>
            <person name="Shirasawa K."/>
            <person name="Huang W."/>
            <person name="Vidigal B."/>
            <person name="Abernathy B."/>
            <person name="Chu Y."/>
            <person name="Niederhuth C.E."/>
            <person name="Umale P."/>
            <person name="Araujo A.C."/>
            <person name="Kozik A."/>
            <person name="Kim K.D."/>
            <person name="Burow M.D."/>
            <person name="Varshney R.K."/>
            <person name="Wang X."/>
            <person name="Zhang X."/>
            <person name="Barkley N."/>
            <person name="Guimaraes P.M."/>
            <person name="Isobe S."/>
            <person name="Guo B."/>
            <person name="Liao B."/>
            <person name="Stalker H.T."/>
            <person name="Schmitz R.J."/>
            <person name="Scheffler B.E."/>
            <person name="Leal-Bertioli S.C."/>
            <person name="Xun X."/>
            <person name="Jackson S.A."/>
            <person name="Michelmore R."/>
            <person name="Ozias-Akins P."/>
        </authorList>
    </citation>
    <scope>NUCLEOTIDE SEQUENCE [LARGE SCALE GENOMIC DNA]</scope>
    <source>
        <strain evidence="3">cv. V14167</strain>
    </source>
</reference>
<keyword evidence="3" id="KW-1185">Reference proteome</keyword>
<protein>
    <recommendedName>
        <fullName evidence="2">BURP domain-containing protein</fullName>
    </recommendedName>
</protein>
<feature type="signal peptide" evidence="1">
    <location>
        <begin position="1"/>
        <end position="18"/>
    </location>
</feature>
<reference evidence="4" key="2">
    <citation type="submission" date="2025-08" db="UniProtKB">
        <authorList>
            <consortium name="RefSeq"/>
        </authorList>
    </citation>
    <scope>IDENTIFICATION</scope>
    <source>
        <tissue evidence="4">Whole plant</tissue>
    </source>
</reference>
<dbReference type="InterPro" id="IPR044816">
    <property type="entry name" value="BURP"/>
</dbReference>
<dbReference type="RefSeq" id="XP_015953955.1">
    <property type="nucleotide sequence ID" value="XM_016098469.3"/>
</dbReference>
<dbReference type="PROSITE" id="PS51277">
    <property type="entry name" value="BURP"/>
    <property type="match status" value="1"/>
</dbReference>
<gene>
    <name evidence="4" type="primary">LOC107478329</name>
</gene>
<dbReference type="InterPro" id="IPR004873">
    <property type="entry name" value="BURP_dom"/>
</dbReference>
<dbReference type="Pfam" id="PF03181">
    <property type="entry name" value="BURP"/>
    <property type="match status" value="1"/>
</dbReference>
<keyword evidence="1" id="KW-0732">Signal</keyword>
<evidence type="ECO:0000256" key="1">
    <source>
        <dbReference type="SAM" id="SignalP"/>
    </source>
</evidence>
<sequence length="273" mass="30778">MEFRCAVVTLFCLALVGADHAHESIADESYWQAVWPNTPIPPTLMELLKPGTEDANINNLPMKIDDTQYPKNFFFEHELYPGKTMNLQFSKIPYAQPYGVWFYLRIHKDIEKEGYTYEEVCILSPAGHGEERYCAKSLATLIGFSVSKLGKNIQPLSSSFLDKQNQYTIEGVQNLGDKAVMCHRLNFQNVVFYCHEIHQTTAYQVSMVAADGTNTQALAVCHHDTSAMNPDILYELLKVKPGTATACHFLGNKAVMWVPNLPTHNAYTSSMEN</sequence>
<name>A0A6P4CM63_ARADU</name>